<comment type="pathway">
    <text evidence="4">Amino-acid biosynthesis; L-phenylalanine biosynthesis; phenylpyruvate from prephenate: step 1/1.</text>
</comment>
<dbReference type="GO" id="GO:0005737">
    <property type="term" value="C:cytoplasm"/>
    <property type="evidence" value="ECO:0007669"/>
    <property type="project" value="UniProtKB-SubCell"/>
</dbReference>
<dbReference type="Gene3D" id="3.40.190.10">
    <property type="entry name" value="Periplasmic binding protein-like II"/>
    <property type="match status" value="2"/>
</dbReference>
<feature type="domain" description="ACT" evidence="23">
    <location>
        <begin position="287"/>
        <end position="365"/>
    </location>
</feature>
<evidence type="ECO:0000313" key="24">
    <source>
        <dbReference type="EMBL" id="HJD97430.1"/>
    </source>
</evidence>
<evidence type="ECO:0000256" key="2">
    <source>
        <dbReference type="ARBA" id="ARBA00002364"/>
    </source>
</evidence>
<dbReference type="PROSITE" id="PS51671">
    <property type="entry name" value="ACT"/>
    <property type="match status" value="1"/>
</dbReference>
<dbReference type="AlphaFoldDB" id="A0A921DR91"/>
<dbReference type="InterPro" id="IPR018528">
    <property type="entry name" value="Preph_deHydtase_CS"/>
</dbReference>
<protein>
    <recommendedName>
        <fullName evidence="8">Bifunctional chorismate mutase/prephenate dehydratase</fullName>
        <ecNumber evidence="7">4.2.1.51</ecNumber>
        <ecNumber evidence="6">5.4.99.5</ecNumber>
    </recommendedName>
    <alternativeName>
        <fullName evidence="17">Chorismate mutase-prephenate dehydratase</fullName>
    </alternativeName>
    <alternativeName>
        <fullName evidence="16">p-protein</fullName>
    </alternativeName>
</protein>
<gene>
    <name evidence="24" type="ORF">K8W16_07275</name>
</gene>
<sequence length="379" mass="41257">MAEPFQIPGLAKLREEIDAVDSALLELLNRRAGLSLAVGQAKRQVSGKVFDPAREAQLLERLAMRNKGPLEAGHVSAIWRAILSASRSLQKNCTVAYLGPEGTFSYFAAVDFLGASMDFTPCRDFHEIFRGICLGHFDLGVIPLENSIHGTIAQSFDLFSEYEVSIQAEFYSRISNSLLSGEKELSGVKTVYSHPQPLGQCASWLRANLPQARLVSVESTAAAAWKASCEEGAASIGHRSMAEKLGMNCLACDIQDDASNWTRFVLVAAGDKREKMRAEEEGGFKSSLLFTVPNRAGTLAAVLNVFTSHKVNLTKLESRPLKGAACWDYIFFADVECDLSAPTRAGLIRDLGECCSFIRVLGCYPEGPRLDSTANTTGF</sequence>
<evidence type="ECO:0000256" key="20">
    <source>
        <dbReference type="PIRSR" id="PIRSR001500-2"/>
    </source>
</evidence>
<keyword evidence="13" id="KW-0413">Isomerase</keyword>
<dbReference type="EC" id="5.4.99.5" evidence="6"/>
<dbReference type="InterPro" id="IPR001086">
    <property type="entry name" value="Preph_deHydtase"/>
</dbReference>
<name>A0A921DR91_9BACT</name>
<dbReference type="SUPFAM" id="SSF53850">
    <property type="entry name" value="Periplasmic binding protein-like II"/>
    <property type="match status" value="1"/>
</dbReference>
<comment type="subcellular location">
    <subcellularLocation>
        <location evidence="3">Cytoplasm</location>
    </subcellularLocation>
</comment>
<dbReference type="Gene3D" id="3.30.70.260">
    <property type="match status" value="1"/>
</dbReference>
<evidence type="ECO:0000259" key="23">
    <source>
        <dbReference type="PROSITE" id="PS51671"/>
    </source>
</evidence>
<dbReference type="Pfam" id="PF01842">
    <property type="entry name" value="ACT"/>
    <property type="match status" value="1"/>
</dbReference>
<feature type="binding site" evidence="19">
    <location>
        <position position="86"/>
    </location>
    <ligand>
        <name>substrate</name>
    </ligand>
</feature>
<dbReference type="InterPro" id="IPR045865">
    <property type="entry name" value="ACT-like_dom_sf"/>
</dbReference>
<comment type="caution">
    <text evidence="24">The sequence shown here is derived from an EMBL/GenBank/DDBJ whole genome shotgun (WGS) entry which is preliminary data.</text>
</comment>
<feature type="binding site" evidence="19">
    <location>
        <position position="42"/>
    </location>
    <ligand>
        <name>substrate</name>
    </ligand>
</feature>
<dbReference type="CDD" id="cd04905">
    <property type="entry name" value="ACT_CM-PDT"/>
    <property type="match status" value="1"/>
</dbReference>
<dbReference type="GO" id="GO:0046417">
    <property type="term" value="P:chorismate metabolic process"/>
    <property type="evidence" value="ECO:0007669"/>
    <property type="project" value="InterPro"/>
</dbReference>
<evidence type="ECO:0000256" key="8">
    <source>
        <dbReference type="ARBA" id="ARBA00014401"/>
    </source>
</evidence>
<evidence type="ECO:0000313" key="25">
    <source>
        <dbReference type="Proteomes" id="UP000698963"/>
    </source>
</evidence>
<evidence type="ECO:0000256" key="17">
    <source>
        <dbReference type="ARBA" id="ARBA00031520"/>
    </source>
</evidence>
<dbReference type="InterPro" id="IPR008242">
    <property type="entry name" value="Chor_mutase/pphenate_deHydtase"/>
</dbReference>
<evidence type="ECO:0000256" key="4">
    <source>
        <dbReference type="ARBA" id="ARBA00004741"/>
    </source>
</evidence>
<dbReference type="EC" id="4.2.1.51" evidence="7"/>
<feature type="binding site" evidence="19">
    <location>
        <position position="51"/>
    </location>
    <ligand>
        <name>substrate</name>
    </ligand>
</feature>
<evidence type="ECO:0000256" key="11">
    <source>
        <dbReference type="ARBA" id="ARBA00023141"/>
    </source>
</evidence>
<keyword evidence="10" id="KW-0028">Amino-acid biosynthesis</keyword>
<comment type="catalytic activity">
    <reaction evidence="18">
        <text>prephenate + H(+) = 3-phenylpyruvate + CO2 + H2O</text>
        <dbReference type="Rhea" id="RHEA:21648"/>
        <dbReference type="ChEBI" id="CHEBI:15377"/>
        <dbReference type="ChEBI" id="CHEBI:15378"/>
        <dbReference type="ChEBI" id="CHEBI:16526"/>
        <dbReference type="ChEBI" id="CHEBI:18005"/>
        <dbReference type="ChEBI" id="CHEBI:29934"/>
        <dbReference type="EC" id="4.2.1.51"/>
    </reaction>
</comment>
<evidence type="ECO:0000256" key="18">
    <source>
        <dbReference type="ARBA" id="ARBA00047848"/>
    </source>
</evidence>
<feature type="binding site" evidence="19">
    <location>
        <position position="55"/>
    </location>
    <ligand>
        <name>substrate</name>
    </ligand>
</feature>
<dbReference type="Proteomes" id="UP000698963">
    <property type="component" value="Unassembled WGS sequence"/>
</dbReference>
<accession>A0A921DR91</accession>
<evidence type="ECO:0000256" key="3">
    <source>
        <dbReference type="ARBA" id="ARBA00004496"/>
    </source>
</evidence>
<evidence type="ECO:0000256" key="5">
    <source>
        <dbReference type="ARBA" id="ARBA00004817"/>
    </source>
</evidence>
<evidence type="ECO:0000256" key="10">
    <source>
        <dbReference type="ARBA" id="ARBA00022605"/>
    </source>
</evidence>
<evidence type="ECO:0000256" key="12">
    <source>
        <dbReference type="ARBA" id="ARBA00023222"/>
    </source>
</evidence>
<dbReference type="InterPro" id="IPR002701">
    <property type="entry name" value="CM_II_prokaryot"/>
</dbReference>
<dbReference type="PROSITE" id="PS00858">
    <property type="entry name" value="PREPHENATE_DEHYDR_2"/>
    <property type="match status" value="1"/>
</dbReference>
<comment type="function">
    <text evidence="2">Catalyzes the Claisen rearrangement of chorismate to prephenate and the decarboxylation/dehydration of prephenate to phenylpyruvate.</text>
</comment>
<dbReference type="Gene3D" id="1.20.59.10">
    <property type="entry name" value="Chorismate mutase"/>
    <property type="match status" value="1"/>
</dbReference>
<comment type="catalytic activity">
    <reaction evidence="1">
        <text>chorismate = prephenate</text>
        <dbReference type="Rhea" id="RHEA:13897"/>
        <dbReference type="ChEBI" id="CHEBI:29748"/>
        <dbReference type="ChEBI" id="CHEBI:29934"/>
        <dbReference type="EC" id="5.4.99.5"/>
    </reaction>
</comment>
<dbReference type="PANTHER" id="PTHR21022:SF19">
    <property type="entry name" value="PREPHENATE DEHYDRATASE-RELATED"/>
    <property type="match status" value="1"/>
</dbReference>
<evidence type="ECO:0000256" key="16">
    <source>
        <dbReference type="ARBA" id="ARBA00031175"/>
    </source>
</evidence>
<evidence type="ECO:0000256" key="19">
    <source>
        <dbReference type="PIRSR" id="PIRSR001500-1"/>
    </source>
</evidence>
<dbReference type="CDD" id="cd13630">
    <property type="entry name" value="PBP2_PDT_1"/>
    <property type="match status" value="1"/>
</dbReference>
<dbReference type="PROSITE" id="PS51168">
    <property type="entry name" value="CHORISMATE_MUT_2"/>
    <property type="match status" value="1"/>
</dbReference>
<keyword evidence="12" id="KW-0584">Phenylalanine biosynthesis</keyword>
<dbReference type="PROSITE" id="PS51171">
    <property type="entry name" value="PREPHENATE_DEHYDR_3"/>
    <property type="match status" value="1"/>
</dbReference>
<dbReference type="SMART" id="SM00830">
    <property type="entry name" value="CM_2"/>
    <property type="match status" value="1"/>
</dbReference>
<feature type="binding site" evidence="19">
    <location>
        <position position="90"/>
    </location>
    <ligand>
        <name>substrate</name>
    </ligand>
</feature>
<dbReference type="Pfam" id="PF01817">
    <property type="entry name" value="CM_2"/>
    <property type="match status" value="1"/>
</dbReference>
<keyword evidence="11" id="KW-0057">Aromatic amino acid biosynthesis</keyword>
<reference evidence="24" key="2">
    <citation type="submission" date="2021-09" db="EMBL/GenBank/DDBJ databases">
        <authorList>
            <person name="Gilroy R."/>
        </authorList>
    </citation>
    <scope>NUCLEOTIDE SEQUENCE</scope>
    <source>
        <strain evidence="24">ChiGjej2B2-19336</strain>
    </source>
</reference>
<evidence type="ECO:0000259" key="22">
    <source>
        <dbReference type="PROSITE" id="PS51171"/>
    </source>
</evidence>
<feature type="site" description="Essential for prephenate dehydratase activity" evidence="20">
    <location>
        <position position="262"/>
    </location>
</feature>
<feature type="domain" description="Prephenate dehydratase" evidence="22">
    <location>
        <begin position="94"/>
        <end position="269"/>
    </location>
</feature>
<feature type="domain" description="Chorismate mutase" evidence="21">
    <location>
        <begin position="4"/>
        <end position="94"/>
    </location>
</feature>
<organism evidence="24 25">
    <name type="scientific">Mailhella massiliensis</name>
    <dbReference type="NCBI Taxonomy" id="1903261"/>
    <lineage>
        <taxon>Bacteria</taxon>
        <taxon>Pseudomonadati</taxon>
        <taxon>Thermodesulfobacteriota</taxon>
        <taxon>Desulfovibrionia</taxon>
        <taxon>Desulfovibrionales</taxon>
        <taxon>Desulfovibrionaceae</taxon>
        <taxon>Mailhella</taxon>
    </lineage>
</organism>
<keyword evidence="15" id="KW-0511">Multifunctional enzyme</keyword>
<evidence type="ECO:0000256" key="9">
    <source>
        <dbReference type="ARBA" id="ARBA00022490"/>
    </source>
</evidence>
<feature type="binding site" evidence="19">
    <location>
        <position position="31"/>
    </location>
    <ligand>
        <name>substrate</name>
    </ligand>
</feature>
<dbReference type="PANTHER" id="PTHR21022">
    <property type="entry name" value="PREPHENATE DEHYDRATASE P PROTEIN"/>
    <property type="match status" value="1"/>
</dbReference>
<dbReference type="RefSeq" id="WP_304122486.1">
    <property type="nucleotide sequence ID" value="NZ_DYZA01000145.1"/>
</dbReference>
<reference evidence="24" key="1">
    <citation type="journal article" date="2021" name="PeerJ">
        <title>Extensive microbial diversity within the chicken gut microbiome revealed by metagenomics and culture.</title>
        <authorList>
            <person name="Gilroy R."/>
            <person name="Ravi A."/>
            <person name="Getino M."/>
            <person name="Pursley I."/>
            <person name="Horton D.L."/>
            <person name="Alikhan N.F."/>
            <person name="Baker D."/>
            <person name="Gharbi K."/>
            <person name="Hall N."/>
            <person name="Watson M."/>
            <person name="Adriaenssens E.M."/>
            <person name="Foster-Nyarko E."/>
            <person name="Jarju S."/>
            <person name="Secka A."/>
            <person name="Antonio M."/>
            <person name="Oren A."/>
            <person name="Chaudhuri R.R."/>
            <person name="La Ragione R."/>
            <person name="Hildebrand F."/>
            <person name="Pallen M.J."/>
        </authorList>
    </citation>
    <scope>NUCLEOTIDE SEQUENCE</scope>
    <source>
        <strain evidence="24">ChiGjej2B2-19336</strain>
    </source>
</reference>
<proteinExistence type="predicted"/>
<evidence type="ECO:0000256" key="1">
    <source>
        <dbReference type="ARBA" id="ARBA00000824"/>
    </source>
</evidence>
<dbReference type="InterPro" id="IPR036979">
    <property type="entry name" value="CM_dom_sf"/>
</dbReference>
<keyword evidence="9" id="KW-0963">Cytoplasm</keyword>
<keyword evidence="14" id="KW-0456">Lyase</keyword>
<comment type="pathway">
    <text evidence="5">Metabolic intermediate biosynthesis; prephenate biosynthesis; prephenate from chorismate: step 1/1.</text>
</comment>
<feature type="binding site" evidence="19">
    <location>
        <position position="14"/>
    </location>
    <ligand>
        <name>substrate</name>
    </ligand>
</feature>
<evidence type="ECO:0000256" key="7">
    <source>
        <dbReference type="ARBA" id="ARBA00013147"/>
    </source>
</evidence>
<evidence type="ECO:0000256" key="13">
    <source>
        <dbReference type="ARBA" id="ARBA00023235"/>
    </source>
</evidence>
<dbReference type="EMBL" id="DYZA01000145">
    <property type="protein sequence ID" value="HJD97430.1"/>
    <property type="molecule type" value="Genomic_DNA"/>
</dbReference>
<dbReference type="GO" id="GO:0009094">
    <property type="term" value="P:L-phenylalanine biosynthetic process"/>
    <property type="evidence" value="ECO:0007669"/>
    <property type="project" value="UniProtKB-KW"/>
</dbReference>
<dbReference type="InterPro" id="IPR036263">
    <property type="entry name" value="Chorismate_II_sf"/>
</dbReference>
<dbReference type="GO" id="GO:0004106">
    <property type="term" value="F:chorismate mutase activity"/>
    <property type="evidence" value="ECO:0007669"/>
    <property type="project" value="UniProtKB-EC"/>
</dbReference>
<dbReference type="PIRSF" id="PIRSF001500">
    <property type="entry name" value="Chor_mut_pdt_Ppr"/>
    <property type="match status" value="1"/>
</dbReference>
<dbReference type="Pfam" id="PF00800">
    <property type="entry name" value="PDT"/>
    <property type="match status" value="1"/>
</dbReference>
<evidence type="ECO:0000256" key="6">
    <source>
        <dbReference type="ARBA" id="ARBA00012404"/>
    </source>
</evidence>
<dbReference type="InterPro" id="IPR002912">
    <property type="entry name" value="ACT_dom"/>
</dbReference>
<dbReference type="SUPFAM" id="SSF55021">
    <property type="entry name" value="ACT-like"/>
    <property type="match status" value="1"/>
</dbReference>
<dbReference type="SUPFAM" id="SSF48600">
    <property type="entry name" value="Chorismate mutase II"/>
    <property type="match status" value="1"/>
</dbReference>
<dbReference type="GO" id="GO:0004664">
    <property type="term" value="F:prephenate dehydratase activity"/>
    <property type="evidence" value="ECO:0007669"/>
    <property type="project" value="UniProtKB-EC"/>
</dbReference>
<evidence type="ECO:0000256" key="14">
    <source>
        <dbReference type="ARBA" id="ARBA00023239"/>
    </source>
</evidence>
<evidence type="ECO:0000256" key="15">
    <source>
        <dbReference type="ARBA" id="ARBA00023268"/>
    </source>
</evidence>
<evidence type="ECO:0000259" key="21">
    <source>
        <dbReference type="PROSITE" id="PS51168"/>
    </source>
</evidence>